<feature type="transmembrane region" description="Helical" evidence="7">
    <location>
        <begin position="132"/>
        <end position="151"/>
    </location>
</feature>
<evidence type="ECO:0000256" key="7">
    <source>
        <dbReference type="SAM" id="Phobius"/>
    </source>
</evidence>
<organism evidence="9 10">
    <name type="scientific">Ereboglobus luteus</name>
    <dbReference type="NCBI Taxonomy" id="1796921"/>
    <lineage>
        <taxon>Bacteria</taxon>
        <taxon>Pseudomonadati</taxon>
        <taxon>Verrucomicrobiota</taxon>
        <taxon>Opitutia</taxon>
        <taxon>Opitutales</taxon>
        <taxon>Opitutaceae</taxon>
        <taxon>Ereboglobus</taxon>
    </lineage>
</organism>
<dbReference type="InterPro" id="IPR010619">
    <property type="entry name" value="ThrE-like_N"/>
</dbReference>
<evidence type="ECO:0000256" key="5">
    <source>
        <dbReference type="ARBA" id="ARBA00023136"/>
    </source>
</evidence>
<comment type="similarity">
    <text evidence="6">Belongs to the ThrE exporter (TC 2.A.79) family.</text>
</comment>
<dbReference type="Pfam" id="PF06738">
    <property type="entry name" value="ThrE"/>
    <property type="match status" value="1"/>
</dbReference>
<dbReference type="EMBL" id="CP023004">
    <property type="protein sequence ID" value="AWI09159.1"/>
    <property type="molecule type" value="Genomic_DNA"/>
</dbReference>
<evidence type="ECO:0000256" key="4">
    <source>
        <dbReference type="ARBA" id="ARBA00022989"/>
    </source>
</evidence>
<comment type="subcellular location">
    <subcellularLocation>
        <location evidence="1">Cell membrane</location>
        <topology evidence="1">Multi-pass membrane protein</topology>
    </subcellularLocation>
</comment>
<protein>
    <recommendedName>
        <fullName evidence="8">Threonine/serine exporter-like N-terminal domain-containing protein</fullName>
    </recommendedName>
</protein>
<feature type="transmembrane region" description="Helical" evidence="7">
    <location>
        <begin position="181"/>
        <end position="203"/>
    </location>
</feature>
<feature type="domain" description="Threonine/serine exporter-like N-terminal" evidence="8">
    <location>
        <begin position="26"/>
        <end position="262"/>
    </location>
</feature>
<dbReference type="PANTHER" id="PTHR34390">
    <property type="entry name" value="UPF0442 PROTEIN YJJB-RELATED"/>
    <property type="match status" value="1"/>
</dbReference>
<proteinExistence type="inferred from homology"/>
<reference evidence="9 10" key="1">
    <citation type="journal article" date="2018" name="Syst. Appl. Microbiol.">
        <title>Ereboglobus luteus gen. nov. sp. nov. from cockroach guts, and new insights into the oxygen relationship of the genera Opitutus and Didymococcus (Verrucomicrobia: Opitutaceae).</title>
        <authorList>
            <person name="Tegtmeier D."/>
            <person name="Belitz A."/>
            <person name="Radek R."/>
            <person name="Heimerl T."/>
            <person name="Brune A."/>
        </authorList>
    </citation>
    <scope>NUCLEOTIDE SEQUENCE [LARGE SCALE GENOMIC DNA]</scope>
    <source>
        <strain evidence="9 10">Ho45</strain>
    </source>
</reference>
<feature type="transmembrane region" description="Helical" evidence="7">
    <location>
        <begin position="240"/>
        <end position="264"/>
    </location>
</feature>
<dbReference type="RefSeq" id="WP_108824973.1">
    <property type="nucleotide sequence ID" value="NZ_CP023004.1"/>
</dbReference>
<evidence type="ECO:0000259" key="8">
    <source>
        <dbReference type="Pfam" id="PF06738"/>
    </source>
</evidence>
<keyword evidence="3 7" id="KW-0812">Transmembrane</keyword>
<dbReference type="KEGG" id="elut:CKA38_07825"/>
<dbReference type="GO" id="GO:0005886">
    <property type="term" value="C:plasma membrane"/>
    <property type="evidence" value="ECO:0007669"/>
    <property type="project" value="UniProtKB-SubCell"/>
</dbReference>
<feature type="transmembrane region" description="Helical" evidence="7">
    <location>
        <begin position="157"/>
        <end position="174"/>
    </location>
</feature>
<accession>A0A2U8E2Q4</accession>
<dbReference type="InterPro" id="IPR050539">
    <property type="entry name" value="ThrE_Dicarb/AminoAcid_Exp"/>
</dbReference>
<evidence type="ECO:0000256" key="2">
    <source>
        <dbReference type="ARBA" id="ARBA00022475"/>
    </source>
</evidence>
<evidence type="ECO:0000256" key="3">
    <source>
        <dbReference type="ARBA" id="ARBA00022692"/>
    </source>
</evidence>
<keyword evidence="4 7" id="KW-1133">Transmembrane helix</keyword>
<dbReference type="Proteomes" id="UP000244896">
    <property type="component" value="Chromosome"/>
</dbReference>
<keyword evidence="2" id="KW-1003">Cell membrane</keyword>
<dbReference type="PANTHER" id="PTHR34390:SF2">
    <property type="entry name" value="SUCCINATE TRANSPORTER SUBUNIT YJJP-RELATED"/>
    <property type="match status" value="1"/>
</dbReference>
<name>A0A2U8E2Q4_9BACT</name>
<dbReference type="GO" id="GO:0015744">
    <property type="term" value="P:succinate transport"/>
    <property type="evidence" value="ECO:0007669"/>
    <property type="project" value="TreeGrafter"/>
</dbReference>
<evidence type="ECO:0000256" key="6">
    <source>
        <dbReference type="ARBA" id="ARBA00034125"/>
    </source>
</evidence>
<keyword evidence="5 7" id="KW-0472">Membrane</keyword>
<dbReference type="GO" id="GO:0022857">
    <property type="term" value="F:transmembrane transporter activity"/>
    <property type="evidence" value="ECO:0007669"/>
    <property type="project" value="InterPro"/>
</dbReference>
<gene>
    <name evidence="9" type="ORF">CKA38_07825</name>
</gene>
<feature type="transmembrane region" description="Helical" evidence="7">
    <location>
        <begin position="209"/>
        <end position="228"/>
    </location>
</feature>
<dbReference type="AlphaFoldDB" id="A0A2U8E2Q4"/>
<evidence type="ECO:0000256" key="1">
    <source>
        <dbReference type="ARBA" id="ARBA00004651"/>
    </source>
</evidence>
<evidence type="ECO:0000313" key="9">
    <source>
        <dbReference type="EMBL" id="AWI09159.1"/>
    </source>
</evidence>
<keyword evidence="10" id="KW-1185">Reference proteome</keyword>
<dbReference type="OrthoDB" id="9813917at2"/>
<sequence length="271" mass="29276">MSEKTPESNTSHRAPLTLQEHRAATDLCLQTGILLMQHGVESAFVESITRRTGFALELDRVDVAIMANAITVTSYAGPHSMTRVRRNEDRGINMHVAMEVQRAALAFEAGEIDRAKFEKCVRSVKTFRYPRWLVVLAIGLSCACFARLAGADWIGCGFAFVASAAAMVTRQVFAHFHFNPIVGFFAAAFVATSICAQALLMSIGTTPRLAMAASVLLLVPGFPLINGVSDMVKGYVNTGISRIALAMLMALATCAGIVLAMSAWDTWGWVS</sequence>
<evidence type="ECO:0000313" key="10">
    <source>
        <dbReference type="Proteomes" id="UP000244896"/>
    </source>
</evidence>